<feature type="transmembrane region" description="Helical" evidence="1">
    <location>
        <begin position="258"/>
        <end position="281"/>
    </location>
</feature>
<feature type="transmembrane region" description="Helical" evidence="1">
    <location>
        <begin position="54"/>
        <end position="73"/>
    </location>
</feature>
<feature type="transmembrane region" description="Helical" evidence="1">
    <location>
        <begin position="125"/>
        <end position="146"/>
    </location>
</feature>
<feature type="transmembrane region" description="Helical" evidence="1">
    <location>
        <begin position="80"/>
        <end position="105"/>
    </location>
</feature>
<keyword evidence="1" id="KW-0812">Transmembrane</keyword>
<dbReference type="PROSITE" id="PS01307">
    <property type="entry name" value="MOTA"/>
    <property type="match status" value="1"/>
</dbReference>
<evidence type="ECO:0000313" key="2">
    <source>
        <dbReference type="EMBL" id="MFC0624723.1"/>
    </source>
</evidence>
<feature type="transmembrane region" description="Helical" evidence="1">
    <location>
        <begin position="158"/>
        <end position="176"/>
    </location>
</feature>
<accession>A0ABV6QKM7</accession>
<proteinExistence type="predicted"/>
<feature type="transmembrane region" description="Helical" evidence="1">
    <location>
        <begin position="223"/>
        <end position="246"/>
    </location>
</feature>
<protein>
    <submittedName>
        <fullName evidence="2">Uncharacterized protein</fullName>
    </submittedName>
</protein>
<reference evidence="2 3" key="1">
    <citation type="submission" date="2024-09" db="EMBL/GenBank/DDBJ databases">
        <authorList>
            <person name="Sun Q."/>
            <person name="Mori K."/>
        </authorList>
    </citation>
    <scope>NUCLEOTIDE SEQUENCE [LARGE SCALE GENOMIC DNA]</scope>
    <source>
        <strain evidence="2 3">CGMCC 1.15906</strain>
    </source>
</reference>
<dbReference type="Proteomes" id="UP001589890">
    <property type="component" value="Unassembled WGS sequence"/>
</dbReference>
<evidence type="ECO:0000256" key="1">
    <source>
        <dbReference type="SAM" id="Phobius"/>
    </source>
</evidence>
<dbReference type="RefSeq" id="WP_380046391.1">
    <property type="nucleotide sequence ID" value="NZ_JBHLTC010000014.1"/>
</dbReference>
<name>A0ABV6QKM7_9ACTN</name>
<keyword evidence="3" id="KW-1185">Reference proteome</keyword>
<feature type="transmembrane region" description="Helical" evidence="1">
    <location>
        <begin position="19"/>
        <end position="39"/>
    </location>
</feature>
<dbReference type="EMBL" id="JBHLTC010000014">
    <property type="protein sequence ID" value="MFC0624723.1"/>
    <property type="molecule type" value="Genomic_DNA"/>
</dbReference>
<keyword evidence="1" id="KW-1133">Transmembrane helix</keyword>
<gene>
    <name evidence="2" type="ORF">ACFFGN_11665</name>
</gene>
<sequence>MLTTSPPPAVRASRPHRPLIAVTVVMVVLVLAGIGGALIDDRELLGHPIWMKPLKFMISFALYTGTLAWMLSLQTKARRLGWWVGTIVAVGLAVEIAIIIGQVVVRGRLLHFNMSTPTDQLMHNLLATTIYLVWAAVLVLAIVLLFDKPGDRALRWSVRLALLTTLGGMLLGNLMFRPTPGQSRVEAETGEMPHMGAHSVGREDGAGGMPIMGWNTDSGDLRIGHFLGIHSLQVIPLIALALVVLAKRCPRLRPEGTRAALVFVGAAAWLGLIWLTTWQALRGEALIHPTTPTLLAAGALAGGTALATTAVLLVGKRAGQP</sequence>
<feature type="transmembrane region" description="Helical" evidence="1">
    <location>
        <begin position="293"/>
        <end position="315"/>
    </location>
</feature>
<evidence type="ECO:0000313" key="3">
    <source>
        <dbReference type="Proteomes" id="UP001589890"/>
    </source>
</evidence>
<keyword evidence="1" id="KW-0472">Membrane</keyword>
<comment type="caution">
    <text evidence="2">The sequence shown here is derived from an EMBL/GenBank/DDBJ whole genome shotgun (WGS) entry which is preliminary data.</text>
</comment>
<dbReference type="InterPro" id="IPR000540">
    <property type="entry name" value="Flag_MotA_CS"/>
</dbReference>
<organism evidence="2 3">
    <name type="scientific">Kribbella deserti</name>
    <dbReference type="NCBI Taxonomy" id="1926257"/>
    <lineage>
        <taxon>Bacteria</taxon>
        <taxon>Bacillati</taxon>
        <taxon>Actinomycetota</taxon>
        <taxon>Actinomycetes</taxon>
        <taxon>Propionibacteriales</taxon>
        <taxon>Kribbellaceae</taxon>
        <taxon>Kribbella</taxon>
    </lineage>
</organism>